<organism evidence="3">
    <name type="scientific">marine sediment metagenome</name>
    <dbReference type="NCBI Taxonomy" id="412755"/>
    <lineage>
        <taxon>unclassified sequences</taxon>
        <taxon>metagenomes</taxon>
        <taxon>ecological metagenomes</taxon>
    </lineage>
</organism>
<dbReference type="InterPro" id="IPR050090">
    <property type="entry name" value="Tyrosine_recombinase_XerCD"/>
</dbReference>
<feature type="non-terminal residue" evidence="3">
    <location>
        <position position="1"/>
    </location>
</feature>
<comment type="caution">
    <text evidence="3">The sequence shown here is derived from an EMBL/GenBank/DDBJ whole genome shotgun (WGS) entry which is preliminary data.</text>
</comment>
<name>X0WY52_9ZZZZ</name>
<feature type="domain" description="Tyr recombinase" evidence="2">
    <location>
        <begin position="6"/>
        <end position="188"/>
    </location>
</feature>
<sequence>ANMRRKIPEILTATEQEAILAQPNPRYLTGHRNQVMLRLMLNTGLRLDEASSLRWKDIDLNSGKVMVREGKGAKDRTLWTGEANIEALVEWRERQVKECAGSPQNVFTTKAGGKLDSSYVRRTVKRYARKAGIEKNITPHTLRHSFATDLYRETTNIRLTQKALGHSNLATTQIYTHIVDEELEGALKSFRCSTVTA</sequence>
<dbReference type="InterPro" id="IPR013762">
    <property type="entry name" value="Integrase-like_cat_sf"/>
</dbReference>
<keyword evidence="1" id="KW-0233">DNA recombination</keyword>
<dbReference type="InterPro" id="IPR002104">
    <property type="entry name" value="Integrase_catalytic"/>
</dbReference>
<proteinExistence type="predicted"/>
<dbReference type="SUPFAM" id="SSF56349">
    <property type="entry name" value="DNA breaking-rejoining enzymes"/>
    <property type="match status" value="1"/>
</dbReference>
<dbReference type="Gene3D" id="1.10.443.10">
    <property type="entry name" value="Intergrase catalytic core"/>
    <property type="match status" value="1"/>
</dbReference>
<protein>
    <recommendedName>
        <fullName evidence="2">Tyr recombinase domain-containing protein</fullName>
    </recommendedName>
</protein>
<dbReference type="PANTHER" id="PTHR30349">
    <property type="entry name" value="PHAGE INTEGRASE-RELATED"/>
    <property type="match status" value="1"/>
</dbReference>
<evidence type="ECO:0000256" key="1">
    <source>
        <dbReference type="ARBA" id="ARBA00023172"/>
    </source>
</evidence>
<dbReference type="Pfam" id="PF00589">
    <property type="entry name" value="Phage_integrase"/>
    <property type="match status" value="1"/>
</dbReference>
<evidence type="ECO:0000313" key="3">
    <source>
        <dbReference type="EMBL" id="GAG35635.1"/>
    </source>
</evidence>
<dbReference type="PANTHER" id="PTHR30349:SF64">
    <property type="entry name" value="PROPHAGE INTEGRASE INTD-RELATED"/>
    <property type="match status" value="1"/>
</dbReference>
<dbReference type="PROSITE" id="PS51898">
    <property type="entry name" value="TYR_RECOMBINASE"/>
    <property type="match status" value="1"/>
</dbReference>
<accession>X0WY52</accession>
<dbReference type="EMBL" id="BARS01045700">
    <property type="protein sequence ID" value="GAG35635.1"/>
    <property type="molecule type" value="Genomic_DNA"/>
</dbReference>
<gene>
    <name evidence="3" type="ORF">S01H1_68888</name>
</gene>
<evidence type="ECO:0000259" key="2">
    <source>
        <dbReference type="PROSITE" id="PS51898"/>
    </source>
</evidence>
<dbReference type="InterPro" id="IPR011010">
    <property type="entry name" value="DNA_brk_join_enz"/>
</dbReference>
<dbReference type="GO" id="GO:0006310">
    <property type="term" value="P:DNA recombination"/>
    <property type="evidence" value="ECO:0007669"/>
    <property type="project" value="UniProtKB-KW"/>
</dbReference>
<dbReference type="AlphaFoldDB" id="X0WY52"/>
<dbReference type="GO" id="GO:0015074">
    <property type="term" value="P:DNA integration"/>
    <property type="evidence" value="ECO:0007669"/>
    <property type="project" value="InterPro"/>
</dbReference>
<reference evidence="3" key="1">
    <citation type="journal article" date="2014" name="Front. Microbiol.">
        <title>High frequency of phylogenetically diverse reductive dehalogenase-homologous genes in deep subseafloor sedimentary metagenomes.</title>
        <authorList>
            <person name="Kawai M."/>
            <person name="Futagami T."/>
            <person name="Toyoda A."/>
            <person name="Takaki Y."/>
            <person name="Nishi S."/>
            <person name="Hori S."/>
            <person name="Arai W."/>
            <person name="Tsubouchi T."/>
            <person name="Morono Y."/>
            <person name="Uchiyama I."/>
            <person name="Ito T."/>
            <person name="Fujiyama A."/>
            <person name="Inagaki F."/>
            <person name="Takami H."/>
        </authorList>
    </citation>
    <scope>NUCLEOTIDE SEQUENCE</scope>
    <source>
        <strain evidence="3">Expedition CK06-06</strain>
    </source>
</reference>
<dbReference type="GO" id="GO:0003677">
    <property type="term" value="F:DNA binding"/>
    <property type="evidence" value="ECO:0007669"/>
    <property type="project" value="InterPro"/>
</dbReference>